<dbReference type="InterPro" id="IPR010982">
    <property type="entry name" value="Lambda_DNA-bd_dom_sf"/>
</dbReference>
<dbReference type="InterPro" id="IPR041413">
    <property type="entry name" value="MLTR_LBD"/>
</dbReference>
<proteinExistence type="predicted"/>
<dbReference type="SMART" id="SM00530">
    <property type="entry name" value="HTH_XRE"/>
    <property type="match status" value="1"/>
</dbReference>
<dbReference type="Proteomes" id="UP001612415">
    <property type="component" value="Unassembled WGS sequence"/>
</dbReference>
<evidence type="ECO:0000313" key="3">
    <source>
        <dbReference type="EMBL" id="MFI5682088.1"/>
    </source>
</evidence>
<feature type="compositionally biased region" description="Basic and acidic residues" evidence="1">
    <location>
        <begin position="279"/>
        <end position="291"/>
    </location>
</feature>
<dbReference type="SUPFAM" id="SSF47413">
    <property type="entry name" value="lambda repressor-like DNA-binding domains"/>
    <property type="match status" value="1"/>
</dbReference>
<feature type="domain" description="HTH cro/C1-type" evidence="2">
    <location>
        <begin position="37"/>
        <end position="85"/>
    </location>
</feature>
<organism evidence="3 4">
    <name type="scientific">Streptomyces cellulosae</name>
    <dbReference type="NCBI Taxonomy" id="1968"/>
    <lineage>
        <taxon>Bacteria</taxon>
        <taxon>Bacillati</taxon>
        <taxon>Actinomycetota</taxon>
        <taxon>Actinomycetes</taxon>
        <taxon>Kitasatosporales</taxon>
        <taxon>Streptomycetaceae</taxon>
        <taxon>Streptomyces</taxon>
    </lineage>
</organism>
<keyword evidence="4" id="KW-1185">Reference proteome</keyword>
<evidence type="ECO:0000256" key="1">
    <source>
        <dbReference type="SAM" id="MobiDB-lite"/>
    </source>
</evidence>
<sequence>MDIDKGAGLGEFLRTRRARVTPEEAGLPTTTGRRRTAGLRREEVAMLAGVSIEYYRRLEQSKQRRPGRAVLEAVARVLRLDPDERSHLFALAEATAAPAPAPPPDRGLRPDVLRMLGLVDPCPAYVLSRANDLLAANTRGLRLLPGIEEWPERQRNTARYTFLHPTARRLYGNWEEVAAATVAHLRAAAGTYPDAPDITGVVGELVVKSEEFAALWQRYDVRNRTNGRKNFSHPSTGTMTLSYEAYEVARTDGHRLIVYQADPGSADHDAMVLLGLAEAPRHQRDGEDKGGAGEFGRATAR</sequence>
<dbReference type="PANTHER" id="PTHR35010">
    <property type="entry name" value="BLL4672 PROTEIN-RELATED"/>
    <property type="match status" value="1"/>
</dbReference>
<name>A0ABW7YI33_STRCE</name>
<evidence type="ECO:0000313" key="4">
    <source>
        <dbReference type="Proteomes" id="UP001612415"/>
    </source>
</evidence>
<dbReference type="EMBL" id="JBITDC010000039">
    <property type="protein sequence ID" value="MFI5682088.1"/>
    <property type="molecule type" value="Genomic_DNA"/>
</dbReference>
<dbReference type="Gene3D" id="1.10.260.40">
    <property type="entry name" value="lambda repressor-like DNA-binding domains"/>
    <property type="match status" value="1"/>
</dbReference>
<dbReference type="PROSITE" id="PS50943">
    <property type="entry name" value="HTH_CROC1"/>
    <property type="match status" value="1"/>
</dbReference>
<evidence type="ECO:0000259" key="2">
    <source>
        <dbReference type="PROSITE" id="PS50943"/>
    </source>
</evidence>
<dbReference type="PANTHER" id="PTHR35010:SF2">
    <property type="entry name" value="BLL4672 PROTEIN"/>
    <property type="match status" value="1"/>
</dbReference>
<comment type="caution">
    <text evidence="3">The sequence shown here is derived from an EMBL/GenBank/DDBJ whole genome shotgun (WGS) entry which is preliminary data.</text>
</comment>
<feature type="region of interest" description="Disordered" evidence="1">
    <location>
        <begin position="1"/>
        <end position="33"/>
    </location>
</feature>
<dbReference type="InterPro" id="IPR001387">
    <property type="entry name" value="Cro/C1-type_HTH"/>
</dbReference>
<dbReference type="RefSeq" id="WP_398663281.1">
    <property type="nucleotide sequence ID" value="NZ_JBITDC010000039.1"/>
</dbReference>
<dbReference type="Pfam" id="PF17765">
    <property type="entry name" value="MLTR_LBD"/>
    <property type="match status" value="1"/>
</dbReference>
<protein>
    <submittedName>
        <fullName evidence="3">Helix-turn-helix transcriptional regulator</fullName>
    </submittedName>
</protein>
<reference evidence="3 4" key="1">
    <citation type="submission" date="2024-10" db="EMBL/GenBank/DDBJ databases">
        <title>The Natural Products Discovery Center: Release of the First 8490 Sequenced Strains for Exploring Actinobacteria Biosynthetic Diversity.</title>
        <authorList>
            <person name="Kalkreuter E."/>
            <person name="Kautsar S.A."/>
            <person name="Yang D."/>
            <person name="Bader C.D."/>
            <person name="Teijaro C.N."/>
            <person name="Fluegel L."/>
            <person name="Davis C.M."/>
            <person name="Simpson J.R."/>
            <person name="Lauterbach L."/>
            <person name="Steele A.D."/>
            <person name="Gui C."/>
            <person name="Meng S."/>
            <person name="Li G."/>
            <person name="Viehrig K."/>
            <person name="Ye F."/>
            <person name="Su P."/>
            <person name="Kiefer A.F."/>
            <person name="Nichols A."/>
            <person name="Cepeda A.J."/>
            <person name="Yan W."/>
            <person name="Fan B."/>
            <person name="Jiang Y."/>
            <person name="Adhikari A."/>
            <person name="Zheng C.-J."/>
            <person name="Schuster L."/>
            <person name="Cowan T.M."/>
            <person name="Smanski M.J."/>
            <person name="Chevrette M.G."/>
            <person name="De Carvalho L.P.S."/>
            <person name="Shen B."/>
        </authorList>
    </citation>
    <scope>NUCLEOTIDE SEQUENCE [LARGE SCALE GENOMIC DNA]</scope>
    <source>
        <strain evidence="3 4">NPDC051599</strain>
    </source>
</reference>
<dbReference type="Pfam" id="PF13560">
    <property type="entry name" value="HTH_31"/>
    <property type="match status" value="1"/>
</dbReference>
<dbReference type="Gene3D" id="3.30.450.180">
    <property type="match status" value="1"/>
</dbReference>
<dbReference type="CDD" id="cd00093">
    <property type="entry name" value="HTH_XRE"/>
    <property type="match status" value="1"/>
</dbReference>
<feature type="region of interest" description="Disordered" evidence="1">
    <location>
        <begin position="278"/>
        <end position="301"/>
    </location>
</feature>
<gene>
    <name evidence="3" type="ORF">ACIA8P_47440</name>
</gene>
<accession>A0ABW7YI33</accession>